<evidence type="ECO:0000313" key="2">
    <source>
        <dbReference type="EMBL" id="KIK81293.1"/>
    </source>
</evidence>
<sequence length="198" mass="20914">MGEACLNCRCRHRITEQADPLGLPTPSSAAVPGPSLPPNPFVATIPIPVPNPISVPAHSPASAGACPITTPIFLPGPALTLAPPHAPVSALASDPTIIALEERIHSLEITTMMLLQFQDLPTFPEMTALAANISQRQQGGIFAAPRAHPPPAPSASGFRPAPLPPRPRSPLLPKWDPIQDECLMDTGEHDMLLDDELD</sequence>
<feature type="region of interest" description="Disordered" evidence="1">
    <location>
        <begin position="145"/>
        <end position="176"/>
    </location>
</feature>
<accession>A0A0D0D024</accession>
<protein>
    <submittedName>
        <fullName evidence="2">Uncharacterized protein</fullName>
    </submittedName>
</protein>
<gene>
    <name evidence="2" type="ORF">PAXRUDRAFT_15311</name>
</gene>
<organism evidence="2 3">
    <name type="scientific">Paxillus rubicundulus Ve08.2h10</name>
    <dbReference type="NCBI Taxonomy" id="930991"/>
    <lineage>
        <taxon>Eukaryota</taxon>
        <taxon>Fungi</taxon>
        <taxon>Dikarya</taxon>
        <taxon>Basidiomycota</taxon>
        <taxon>Agaricomycotina</taxon>
        <taxon>Agaricomycetes</taxon>
        <taxon>Agaricomycetidae</taxon>
        <taxon>Boletales</taxon>
        <taxon>Paxilineae</taxon>
        <taxon>Paxillaceae</taxon>
        <taxon>Paxillus</taxon>
    </lineage>
</organism>
<dbReference type="AlphaFoldDB" id="A0A0D0D024"/>
<dbReference type="InParanoid" id="A0A0D0D024"/>
<proteinExistence type="predicted"/>
<feature type="compositionally biased region" description="Pro residues" evidence="1">
    <location>
        <begin position="161"/>
        <end position="170"/>
    </location>
</feature>
<reference evidence="3" key="2">
    <citation type="submission" date="2015-01" db="EMBL/GenBank/DDBJ databases">
        <title>Evolutionary Origins and Diversification of the Mycorrhizal Mutualists.</title>
        <authorList>
            <consortium name="DOE Joint Genome Institute"/>
            <consortium name="Mycorrhizal Genomics Consortium"/>
            <person name="Kohler A."/>
            <person name="Kuo A."/>
            <person name="Nagy L.G."/>
            <person name="Floudas D."/>
            <person name="Copeland A."/>
            <person name="Barry K.W."/>
            <person name="Cichocki N."/>
            <person name="Veneault-Fourrey C."/>
            <person name="LaButti K."/>
            <person name="Lindquist E.A."/>
            <person name="Lipzen A."/>
            <person name="Lundell T."/>
            <person name="Morin E."/>
            <person name="Murat C."/>
            <person name="Riley R."/>
            <person name="Ohm R."/>
            <person name="Sun H."/>
            <person name="Tunlid A."/>
            <person name="Henrissat B."/>
            <person name="Grigoriev I.V."/>
            <person name="Hibbett D.S."/>
            <person name="Martin F."/>
        </authorList>
    </citation>
    <scope>NUCLEOTIDE SEQUENCE [LARGE SCALE GENOMIC DNA]</scope>
    <source>
        <strain evidence="3">Ve08.2h10</strain>
    </source>
</reference>
<dbReference type="Proteomes" id="UP000054538">
    <property type="component" value="Unassembled WGS sequence"/>
</dbReference>
<dbReference type="EMBL" id="KN825825">
    <property type="protein sequence ID" value="KIK81293.1"/>
    <property type="molecule type" value="Genomic_DNA"/>
</dbReference>
<dbReference type="HOGENOM" id="CLU_1378539_0_0_1"/>
<evidence type="ECO:0000313" key="3">
    <source>
        <dbReference type="Proteomes" id="UP000054538"/>
    </source>
</evidence>
<keyword evidence="3" id="KW-1185">Reference proteome</keyword>
<evidence type="ECO:0000256" key="1">
    <source>
        <dbReference type="SAM" id="MobiDB-lite"/>
    </source>
</evidence>
<reference evidence="2 3" key="1">
    <citation type="submission" date="2014-04" db="EMBL/GenBank/DDBJ databases">
        <authorList>
            <consortium name="DOE Joint Genome Institute"/>
            <person name="Kuo A."/>
            <person name="Kohler A."/>
            <person name="Jargeat P."/>
            <person name="Nagy L.G."/>
            <person name="Floudas D."/>
            <person name="Copeland A."/>
            <person name="Barry K.W."/>
            <person name="Cichocki N."/>
            <person name="Veneault-Fourrey C."/>
            <person name="LaButti K."/>
            <person name="Lindquist E.A."/>
            <person name="Lipzen A."/>
            <person name="Lundell T."/>
            <person name="Morin E."/>
            <person name="Murat C."/>
            <person name="Sun H."/>
            <person name="Tunlid A."/>
            <person name="Henrissat B."/>
            <person name="Grigoriev I.V."/>
            <person name="Hibbett D.S."/>
            <person name="Martin F."/>
            <person name="Nordberg H.P."/>
            <person name="Cantor M.N."/>
            <person name="Hua S.X."/>
        </authorList>
    </citation>
    <scope>NUCLEOTIDE SEQUENCE [LARGE SCALE GENOMIC DNA]</scope>
    <source>
        <strain evidence="2 3">Ve08.2h10</strain>
    </source>
</reference>
<name>A0A0D0D024_9AGAM</name>